<keyword evidence="1" id="KW-1133">Transmembrane helix</keyword>
<feature type="transmembrane region" description="Helical" evidence="1">
    <location>
        <begin position="169"/>
        <end position="191"/>
    </location>
</feature>
<accession>A0A9P5YXA3</accession>
<evidence type="ECO:0000313" key="3">
    <source>
        <dbReference type="Proteomes" id="UP000807469"/>
    </source>
</evidence>
<protein>
    <submittedName>
        <fullName evidence="2">Uncharacterized protein</fullName>
    </submittedName>
</protein>
<dbReference type="Proteomes" id="UP000807469">
    <property type="component" value="Unassembled WGS sequence"/>
</dbReference>
<evidence type="ECO:0000313" key="2">
    <source>
        <dbReference type="EMBL" id="KAF9476385.1"/>
    </source>
</evidence>
<name>A0A9P5YXA3_9AGAR</name>
<gene>
    <name evidence="2" type="ORF">BDN70DRAFT_897369</name>
</gene>
<evidence type="ECO:0000256" key="1">
    <source>
        <dbReference type="SAM" id="Phobius"/>
    </source>
</evidence>
<dbReference type="EMBL" id="MU155296">
    <property type="protein sequence ID" value="KAF9476385.1"/>
    <property type="molecule type" value="Genomic_DNA"/>
</dbReference>
<proteinExistence type="predicted"/>
<organism evidence="2 3">
    <name type="scientific">Pholiota conissans</name>
    <dbReference type="NCBI Taxonomy" id="109636"/>
    <lineage>
        <taxon>Eukaryota</taxon>
        <taxon>Fungi</taxon>
        <taxon>Dikarya</taxon>
        <taxon>Basidiomycota</taxon>
        <taxon>Agaricomycotina</taxon>
        <taxon>Agaricomycetes</taxon>
        <taxon>Agaricomycetidae</taxon>
        <taxon>Agaricales</taxon>
        <taxon>Agaricineae</taxon>
        <taxon>Strophariaceae</taxon>
        <taxon>Pholiota</taxon>
    </lineage>
</organism>
<dbReference type="AlphaFoldDB" id="A0A9P5YXA3"/>
<keyword evidence="1" id="KW-0472">Membrane</keyword>
<reference evidence="2" key="1">
    <citation type="submission" date="2020-11" db="EMBL/GenBank/DDBJ databases">
        <authorList>
            <consortium name="DOE Joint Genome Institute"/>
            <person name="Ahrendt S."/>
            <person name="Riley R."/>
            <person name="Andreopoulos W."/>
            <person name="Labutti K."/>
            <person name="Pangilinan J."/>
            <person name="Ruiz-Duenas F.J."/>
            <person name="Barrasa J.M."/>
            <person name="Sanchez-Garcia M."/>
            <person name="Camarero S."/>
            <person name="Miyauchi S."/>
            <person name="Serrano A."/>
            <person name="Linde D."/>
            <person name="Babiker R."/>
            <person name="Drula E."/>
            <person name="Ayuso-Fernandez I."/>
            <person name="Pacheco R."/>
            <person name="Padilla G."/>
            <person name="Ferreira P."/>
            <person name="Barriuso J."/>
            <person name="Kellner H."/>
            <person name="Castanera R."/>
            <person name="Alfaro M."/>
            <person name="Ramirez L."/>
            <person name="Pisabarro A.G."/>
            <person name="Kuo A."/>
            <person name="Tritt A."/>
            <person name="Lipzen A."/>
            <person name="He G."/>
            <person name="Yan M."/>
            <person name="Ng V."/>
            <person name="Cullen D."/>
            <person name="Martin F."/>
            <person name="Rosso M.-N."/>
            <person name="Henrissat B."/>
            <person name="Hibbett D."/>
            <person name="Martinez A.T."/>
            <person name="Grigoriev I.V."/>
        </authorList>
    </citation>
    <scope>NUCLEOTIDE SEQUENCE</scope>
    <source>
        <strain evidence="2">CIRM-BRFM 674</strain>
    </source>
</reference>
<keyword evidence="3" id="KW-1185">Reference proteome</keyword>
<sequence>MVNDRGIYKLEDAVEWWESTMASKRIRKAKLEVRMSYMNPSYKLVTLDLDYMVQAQTGIKEALHFSVPVHWHSKTFYGRVQSRIGSRLTVPLFTDGEVGGYTEEYACTSSRRLDTSLQHNNSVRRETARPTTVPLPGFKAIRRARTIRRIQLPVLWIQKREMVQHLGPVSGYMPVLGVVLSPCVLVVPISAVK</sequence>
<comment type="caution">
    <text evidence="2">The sequence shown here is derived from an EMBL/GenBank/DDBJ whole genome shotgun (WGS) entry which is preliminary data.</text>
</comment>
<keyword evidence="1" id="KW-0812">Transmembrane</keyword>